<gene>
    <name evidence="1" type="ORF">A3H02_01120</name>
</gene>
<comment type="caution">
    <text evidence="1">The sequence shown here is derived from an EMBL/GenBank/DDBJ whole genome shotgun (WGS) entry which is preliminary data.</text>
</comment>
<sequence length="181" mass="21469">MKRISKRYKTSEKLSPSYYHKQKISRWEFEEYGPGKNEIIFCPKGDAVYYHKSWHHAFENYKHAKETKEARFALCPFHQMENSCVWEGEVRINGLKKEKIAEVLSLAKNFSHRAYLKDPMHRIIKIRQDKNSLSIFTSENQLSERLAKKIHETFKNLFSKPILHRAKGGDPFLVIIETKKI</sequence>
<proteinExistence type="predicted"/>
<organism evidence="1 2">
    <name type="scientific">Candidatus Niyogibacteria bacterium RIFCSPLOWO2_12_FULL_41_13</name>
    <dbReference type="NCBI Taxonomy" id="1801726"/>
    <lineage>
        <taxon>Bacteria</taxon>
        <taxon>Candidatus Niyogiibacteriota</taxon>
    </lineage>
</organism>
<evidence type="ECO:0000313" key="2">
    <source>
        <dbReference type="Proteomes" id="UP000176787"/>
    </source>
</evidence>
<dbReference type="Proteomes" id="UP000176787">
    <property type="component" value="Unassembled WGS sequence"/>
</dbReference>
<name>A0A1G2F4U4_9BACT</name>
<protein>
    <submittedName>
        <fullName evidence="1">Uncharacterized protein</fullName>
    </submittedName>
</protein>
<reference evidence="1 2" key="1">
    <citation type="journal article" date="2016" name="Nat. Commun.">
        <title>Thousands of microbial genomes shed light on interconnected biogeochemical processes in an aquifer system.</title>
        <authorList>
            <person name="Anantharaman K."/>
            <person name="Brown C.T."/>
            <person name="Hug L.A."/>
            <person name="Sharon I."/>
            <person name="Castelle C.J."/>
            <person name="Probst A.J."/>
            <person name="Thomas B.C."/>
            <person name="Singh A."/>
            <person name="Wilkins M.J."/>
            <person name="Karaoz U."/>
            <person name="Brodie E.L."/>
            <person name="Williams K.H."/>
            <person name="Hubbard S.S."/>
            <person name="Banfield J.F."/>
        </authorList>
    </citation>
    <scope>NUCLEOTIDE SEQUENCE [LARGE SCALE GENOMIC DNA]</scope>
</reference>
<evidence type="ECO:0000313" key="1">
    <source>
        <dbReference type="EMBL" id="OGZ32650.1"/>
    </source>
</evidence>
<dbReference type="EMBL" id="MHMS01000004">
    <property type="protein sequence ID" value="OGZ32650.1"/>
    <property type="molecule type" value="Genomic_DNA"/>
</dbReference>
<dbReference type="STRING" id="1801726.A3H02_01120"/>
<accession>A0A1G2F4U4</accession>
<dbReference type="AlphaFoldDB" id="A0A1G2F4U4"/>